<keyword evidence="1" id="KW-0812">Transmembrane</keyword>
<reference evidence="4" key="1">
    <citation type="submission" date="2017-01" db="EMBL/GenBank/DDBJ databases">
        <authorList>
            <person name="Varghese N."/>
            <person name="Submissions S."/>
        </authorList>
    </citation>
    <scope>NUCLEOTIDE SEQUENCE [LARGE SCALE GENOMIC DNA]</scope>
    <source>
        <strain evidence="4">DSM 29430</strain>
    </source>
</reference>
<dbReference type="GO" id="GO:0016020">
    <property type="term" value="C:membrane"/>
    <property type="evidence" value="ECO:0007669"/>
    <property type="project" value="InterPro"/>
</dbReference>
<evidence type="ECO:0000313" key="4">
    <source>
        <dbReference type="Proteomes" id="UP000186684"/>
    </source>
</evidence>
<proteinExistence type="predicted"/>
<organism evidence="3 4">
    <name type="scientific">Roseivivax lentus</name>
    <dbReference type="NCBI Taxonomy" id="633194"/>
    <lineage>
        <taxon>Bacteria</taxon>
        <taxon>Pseudomonadati</taxon>
        <taxon>Pseudomonadota</taxon>
        <taxon>Alphaproteobacteria</taxon>
        <taxon>Rhodobacterales</taxon>
        <taxon>Roseobacteraceae</taxon>
        <taxon>Roseivivax</taxon>
    </lineage>
</organism>
<evidence type="ECO:0000313" key="3">
    <source>
        <dbReference type="EMBL" id="SIS66298.1"/>
    </source>
</evidence>
<feature type="transmembrane region" description="Helical" evidence="1">
    <location>
        <begin position="141"/>
        <end position="162"/>
    </location>
</feature>
<dbReference type="STRING" id="633194.SAMN05421759_102162"/>
<sequence>MSIDASAALWFLPFVVPLCLYTCYTDMARMKITNPTVIALFAVFAAIGLIALPVETYLWRYAHFAVVLVAGIALNAAGVMGAGDAKFAAAAAPFIHLGDLRLLMLLFAAVLLAAFVAHRTARATPLTRLAPDWASWHSGAKFPMGLALGGALALYLGMGAVYGA</sequence>
<name>A0A1N7KXH5_9RHOB</name>
<evidence type="ECO:0000256" key="1">
    <source>
        <dbReference type="SAM" id="Phobius"/>
    </source>
</evidence>
<dbReference type="InterPro" id="IPR000045">
    <property type="entry name" value="Prepilin_IV_endopep_pep"/>
</dbReference>
<feature type="transmembrane region" description="Helical" evidence="1">
    <location>
        <begin position="102"/>
        <end position="121"/>
    </location>
</feature>
<accession>A0A1N7KXH5</accession>
<dbReference type="GO" id="GO:0004190">
    <property type="term" value="F:aspartic-type endopeptidase activity"/>
    <property type="evidence" value="ECO:0007669"/>
    <property type="project" value="InterPro"/>
</dbReference>
<keyword evidence="4" id="KW-1185">Reference proteome</keyword>
<protein>
    <submittedName>
        <fullName evidence="3">Prepilin peptidase CpaA</fullName>
    </submittedName>
</protein>
<dbReference type="OrthoDB" id="7709484at2"/>
<dbReference type="Pfam" id="PF01478">
    <property type="entry name" value="Peptidase_A24"/>
    <property type="match status" value="1"/>
</dbReference>
<feature type="transmembrane region" description="Helical" evidence="1">
    <location>
        <begin position="6"/>
        <end position="24"/>
    </location>
</feature>
<dbReference type="EMBL" id="FTOQ01000002">
    <property type="protein sequence ID" value="SIS66298.1"/>
    <property type="molecule type" value="Genomic_DNA"/>
</dbReference>
<feature type="transmembrane region" description="Helical" evidence="1">
    <location>
        <begin position="36"/>
        <end position="54"/>
    </location>
</feature>
<dbReference type="Gene3D" id="1.20.120.1220">
    <property type="match status" value="1"/>
</dbReference>
<feature type="transmembrane region" description="Helical" evidence="1">
    <location>
        <begin position="60"/>
        <end position="82"/>
    </location>
</feature>
<dbReference type="AlphaFoldDB" id="A0A1N7KXH5"/>
<dbReference type="RefSeq" id="WP_076445443.1">
    <property type="nucleotide sequence ID" value="NZ_FTOQ01000002.1"/>
</dbReference>
<gene>
    <name evidence="3" type="ORF">SAMN05421759_102162</name>
</gene>
<feature type="domain" description="Prepilin type IV endopeptidase peptidase" evidence="2">
    <location>
        <begin position="15"/>
        <end position="116"/>
    </location>
</feature>
<keyword evidence="1" id="KW-1133">Transmembrane helix</keyword>
<dbReference type="Proteomes" id="UP000186684">
    <property type="component" value="Unassembled WGS sequence"/>
</dbReference>
<evidence type="ECO:0000259" key="2">
    <source>
        <dbReference type="Pfam" id="PF01478"/>
    </source>
</evidence>
<keyword evidence="1" id="KW-0472">Membrane</keyword>